<organism evidence="2 3">
    <name type="scientific">Arthrobacter bussei</name>
    <dbReference type="NCBI Taxonomy" id="2594179"/>
    <lineage>
        <taxon>Bacteria</taxon>
        <taxon>Bacillati</taxon>
        <taxon>Actinomycetota</taxon>
        <taxon>Actinomycetes</taxon>
        <taxon>Micrococcales</taxon>
        <taxon>Micrococcaceae</taxon>
        <taxon>Arthrobacter</taxon>
    </lineage>
</organism>
<accession>A0A7X1NR79</accession>
<dbReference type="AlphaFoldDB" id="A0A7X1NR79"/>
<protein>
    <submittedName>
        <fullName evidence="2">Uncharacterized protein</fullName>
    </submittedName>
</protein>
<feature type="transmembrane region" description="Helical" evidence="1">
    <location>
        <begin position="19"/>
        <end position="40"/>
    </location>
</feature>
<comment type="caution">
    <text evidence="2">The sequence shown here is derived from an EMBL/GenBank/DDBJ whole genome shotgun (WGS) entry which is preliminary data.</text>
</comment>
<name>A0A7X1NR79_9MICC</name>
<dbReference type="OrthoDB" id="4954329at2"/>
<keyword evidence="1" id="KW-1133">Transmembrane helix</keyword>
<dbReference type="RefSeq" id="WP_152816239.1">
    <property type="nucleotide sequence ID" value="NZ_VJXX01000004.1"/>
</dbReference>
<gene>
    <name evidence="2" type="ORF">FNH21_12620</name>
</gene>
<dbReference type="Proteomes" id="UP000326464">
    <property type="component" value="Unassembled WGS sequence"/>
</dbReference>
<reference evidence="3" key="1">
    <citation type="submission" date="2019-07" db="EMBL/GenBank/DDBJ databases">
        <title>Arthrobacter KR32 sp. nov., isolated from mountain cheese made of cows milk.</title>
        <authorList>
            <person name="Flegler A."/>
        </authorList>
    </citation>
    <scope>NUCLEOTIDE SEQUENCE [LARGE SCALE GENOMIC DNA]</scope>
    <source>
        <strain evidence="3">KR32</strain>
    </source>
</reference>
<sequence>MDHGGTEEWRAATREQERLLWNTLCWVGAVLTLVLAGSIVAASSTGGTSVGVWFFVQQCGLLILSATGTVLAFRRWRSAGSRRERTPQGDR</sequence>
<proteinExistence type="predicted"/>
<keyword evidence="3" id="KW-1185">Reference proteome</keyword>
<dbReference type="EMBL" id="VJXX01000004">
    <property type="protein sequence ID" value="MPY11549.1"/>
    <property type="molecule type" value="Genomic_DNA"/>
</dbReference>
<evidence type="ECO:0000313" key="2">
    <source>
        <dbReference type="EMBL" id="MPY11549.1"/>
    </source>
</evidence>
<evidence type="ECO:0000256" key="1">
    <source>
        <dbReference type="SAM" id="Phobius"/>
    </source>
</evidence>
<feature type="transmembrane region" description="Helical" evidence="1">
    <location>
        <begin position="52"/>
        <end position="73"/>
    </location>
</feature>
<keyword evidence="1" id="KW-0472">Membrane</keyword>
<evidence type="ECO:0000313" key="3">
    <source>
        <dbReference type="Proteomes" id="UP000326464"/>
    </source>
</evidence>
<keyword evidence="1" id="KW-0812">Transmembrane</keyword>